<dbReference type="PANTHER" id="PTHR43544:SF12">
    <property type="entry name" value="NAD(P)-BINDING ROSSMANN-FOLD SUPERFAMILY PROTEIN"/>
    <property type="match status" value="1"/>
</dbReference>
<organism evidence="1 2">
    <name type="scientific">Prymnesium parvum</name>
    <name type="common">Toxic golden alga</name>
    <dbReference type="NCBI Taxonomy" id="97485"/>
    <lineage>
        <taxon>Eukaryota</taxon>
        <taxon>Haptista</taxon>
        <taxon>Haptophyta</taxon>
        <taxon>Prymnesiophyceae</taxon>
        <taxon>Prymnesiales</taxon>
        <taxon>Prymnesiaceae</taxon>
        <taxon>Prymnesium</taxon>
    </lineage>
</organism>
<evidence type="ECO:0000313" key="2">
    <source>
        <dbReference type="Proteomes" id="UP001515480"/>
    </source>
</evidence>
<protein>
    <submittedName>
        <fullName evidence="1">Uncharacterized protein</fullName>
    </submittedName>
</protein>
<dbReference type="InterPro" id="IPR002347">
    <property type="entry name" value="SDR_fam"/>
</dbReference>
<dbReference type="PANTHER" id="PTHR43544">
    <property type="entry name" value="SHORT-CHAIN DEHYDROGENASE/REDUCTASE"/>
    <property type="match status" value="1"/>
</dbReference>
<dbReference type="InterPro" id="IPR036291">
    <property type="entry name" value="NAD(P)-bd_dom_sf"/>
</dbReference>
<dbReference type="SUPFAM" id="SSF51735">
    <property type="entry name" value="NAD(P)-binding Rossmann-fold domains"/>
    <property type="match status" value="1"/>
</dbReference>
<sequence>MAGGALSARLGCADSCAVVTGASRGIGLALTAELLRRSRGTVVAASRQPHLSAPLRELSEDFPSRLSLLPCDVLRPASLEAMAARLAASHARVDLVLNVAGVLHDGGRVPEKSLAAVDAEWMAHVYRVNAVGPVLVAQATQPLLRPGSVVASVSARVGSIGDNHLGGWWSYRMSKAALNMATRNLAIELKRSGAIAVSLHPGTTDTDLSKPFQRNVRPEKLFTPEFTARSLLDVLEGLTLEDTGGFFAYNGERIEW</sequence>
<proteinExistence type="predicted"/>
<evidence type="ECO:0000313" key="1">
    <source>
        <dbReference type="EMBL" id="KAL1507468.1"/>
    </source>
</evidence>
<dbReference type="Gene3D" id="3.40.50.720">
    <property type="entry name" value="NAD(P)-binding Rossmann-like Domain"/>
    <property type="match status" value="1"/>
</dbReference>
<dbReference type="InterPro" id="IPR051468">
    <property type="entry name" value="Fungal_SecMetab_SDRs"/>
</dbReference>
<name>A0AB34IWP3_PRYPA</name>
<dbReference type="GO" id="GO:0005737">
    <property type="term" value="C:cytoplasm"/>
    <property type="evidence" value="ECO:0007669"/>
    <property type="project" value="TreeGrafter"/>
</dbReference>
<dbReference type="Pfam" id="PF00106">
    <property type="entry name" value="adh_short"/>
    <property type="match status" value="1"/>
</dbReference>
<comment type="caution">
    <text evidence="1">The sequence shown here is derived from an EMBL/GenBank/DDBJ whole genome shotgun (WGS) entry which is preliminary data.</text>
</comment>
<dbReference type="PRINTS" id="PR00081">
    <property type="entry name" value="GDHRDH"/>
</dbReference>
<reference evidence="1 2" key="1">
    <citation type="journal article" date="2024" name="Science">
        <title>Giant polyketide synthase enzymes in the biosynthesis of giant marine polyether toxins.</title>
        <authorList>
            <person name="Fallon T.R."/>
            <person name="Shende V.V."/>
            <person name="Wierzbicki I.H."/>
            <person name="Pendleton A.L."/>
            <person name="Watervoot N.F."/>
            <person name="Auber R.P."/>
            <person name="Gonzalez D.J."/>
            <person name="Wisecaver J.H."/>
            <person name="Moore B.S."/>
        </authorList>
    </citation>
    <scope>NUCLEOTIDE SEQUENCE [LARGE SCALE GENOMIC DNA]</scope>
    <source>
        <strain evidence="1 2">12B1</strain>
    </source>
</reference>
<dbReference type="EMBL" id="JBGBPQ010000018">
    <property type="protein sequence ID" value="KAL1507468.1"/>
    <property type="molecule type" value="Genomic_DNA"/>
</dbReference>
<gene>
    <name evidence="1" type="ORF">AB1Y20_008304</name>
</gene>
<dbReference type="CDD" id="cd05325">
    <property type="entry name" value="carb_red_sniffer_like_SDR_c"/>
    <property type="match status" value="1"/>
</dbReference>
<accession>A0AB34IWP3</accession>
<dbReference type="Proteomes" id="UP001515480">
    <property type="component" value="Unassembled WGS sequence"/>
</dbReference>
<dbReference type="AlphaFoldDB" id="A0AB34IWP3"/>
<dbReference type="GO" id="GO:0016491">
    <property type="term" value="F:oxidoreductase activity"/>
    <property type="evidence" value="ECO:0007669"/>
    <property type="project" value="TreeGrafter"/>
</dbReference>
<keyword evidence="2" id="KW-1185">Reference proteome</keyword>